<dbReference type="OrthoDB" id="8186325at2759"/>
<dbReference type="Proteomes" id="UP000634136">
    <property type="component" value="Unassembled WGS sequence"/>
</dbReference>
<comment type="caution">
    <text evidence="1">The sequence shown here is derived from an EMBL/GenBank/DDBJ whole genome shotgun (WGS) entry which is preliminary data.</text>
</comment>
<gene>
    <name evidence="1" type="ORF">G2W53_028939</name>
</gene>
<evidence type="ECO:0000313" key="2">
    <source>
        <dbReference type="Proteomes" id="UP000634136"/>
    </source>
</evidence>
<protein>
    <submittedName>
        <fullName evidence="1">Uncharacterized protein</fullName>
    </submittedName>
</protein>
<dbReference type="AlphaFoldDB" id="A0A834W9A0"/>
<sequence length="64" mass="7428">MSLDEVSKEPCLVKHRNFRIGEASRPLILNPRNKASRPWDWWGIETHDFKSKEQGIGRLGFVGH</sequence>
<accession>A0A834W9A0</accession>
<dbReference type="EMBL" id="JAAIUW010000009">
    <property type="protein sequence ID" value="KAF7814970.1"/>
    <property type="molecule type" value="Genomic_DNA"/>
</dbReference>
<evidence type="ECO:0000313" key="1">
    <source>
        <dbReference type="EMBL" id="KAF7814970.1"/>
    </source>
</evidence>
<reference evidence="1" key="1">
    <citation type="submission" date="2020-09" db="EMBL/GenBank/DDBJ databases">
        <title>Genome-Enabled Discovery of Anthraquinone Biosynthesis in Senna tora.</title>
        <authorList>
            <person name="Kang S.-H."/>
            <person name="Pandey R.P."/>
            <person name="Lee C.-M."/>
            <person name="Sim J.-S."/>
            <person name="Jeong J.-T."/>
            <person name="Choi B.-S."/>
            <person name="Jung M."/>
            <person name="Ginzburg D."/>
            <person name="Zhao K."/>
            <person name="Won S.Y."/>
            <person name="Oh T.-J."/>
            <person name="Yu Y."/>
            <person name="Kim N.-H."/>
            <person name="Lee O.R."/>
            <person name="Lee T.-H."/>
            <person name="Bashyal P."/>
            <person name="Kim T.-S."/>
            <person name="Lee W.-H."/>
            <person name="Kawkins C."/>
            <person name="Kim C.-K."/>
            <person name="Kim J.S."/>
            <person name="Ahn B.O."/>
            <person name="Rhee S.Y."/>
            <person name="Sohng J.K."/>
        </authorList>
    </citation>
    <scope>NUCLEOTIDE SEQUENCE</scope>
    <source>
        <tissue evidence="1">Leaf</tissue>
    </source>
</reference>
<proteinExistence type="predicted"/>
<organism evidence="1 2">
    <name type="scientific">Senna tora</name>
    <dbReference type="NCBI Taxonomy" id="362788"/>
    <lineage>
        <taxon>Eukaryota</taxon>
        <taxon>Viridiplantae</taxon>
        <taxon>Streptophyta</taxon>
        <taxon>Embryophyta</taxon>
        <taxon>Tracheophyta</taxon>
        <taxon>Spermatophyta</taxon>
        <taxon>Magnoliopsida</taxon>
        <taxon>eudicotyledons</taxon>
        <taxon>Gunneridae</taxon>
        <taxon>Pentapetalae</taxon>
        <taxon>rosids</taxon>
        <taxon>fabids</taxon>
        <taxon>Fabales</taxon>
        <taxon>Fabaceae</taxon>
        <taxon>Caesalpinioideae</taxon>
        <taxon>Cassia clade</taxon>
        <taxon>Senna</taxon>
    </lineage>
</organism>
<name>A0A834W9A0_9FABA</name>
<keyword evidence="2" id="KW-1185">Reference proteome</keyword>